<dbReference type="Proteomes" id="UP000184356">
    <property type="component" value="Unassembled WGS sequence"/>
</dbReference>
<keyword evidence="2" id="KW-1185">Reference proteome</keyword>
<protein>
    <submittedName>
        <fullName evidence="1">Uncharacterized protein</fullName>
    </submittedName>
</protein>
<name>A0A1L9TCF6_9EURO</name>
<dbReference type="RefSeq" id="XP_040700881.1">
    <property type="nucleotide sequence ID" value="XM_040852479.1"/>
</dbReference>
<organism evidence="1 2">
    <name type="scientific">Aspergillus sydowii CBS 593.65</name>
    <dbReference type="NCBI Taxonomy" id="1036612"/>
    <lineage>
        <taxon>Eukaryota</taxon>
        <taxon>Fungi</taxon>
        <taxon>Dikarya</taxon>
        <taxon>Ascomycota</taxon>
        <taxon>Pezizomycotina</taxon>
        <taxon>Eurotiomycetes</taxon>
        <taxon>Eurotiomycetidae</taxon>
        <taxon>Eurotiales</taxon>
        <taxon>Aspergillaceae</taxon>
        <taxon>Aspergillus</taxon>
        <taxon>Aspergillus subgen. Nidulantes</taxon>
    </lineage>
</organism>
<accession>A0A1L9TCF6</accession>
<evidence type="ECO:0000313" key="1">
    <source>
        <dbReference type="EMBL" id="OJJ57075.1"/>
    </source>
</evidence>
<sequence>MACIPIGKVTVKIYPRTISNFSDFIENDLLPALHENRYKPQKGDTYMLATNVHKNEPTYVSQIEDTKRPADDLLREFFQYKENGTIAPIHVIIE</sequence>
<reference evidence="2" key="1">
    <citation type="journal article" date="2017" name="Genome Biol.">
        <title>Comparative genomics reveals high biological diversity and specific adaptations in the industrially and medically important fungal genus Aspergillus.</title>
        <authorList>
            <person name="de Vries R.P."/>
            <person name="Riley R."/>
            <person name="Wiebenga A."/>
            <person name="Aguilar-Osorio G."/>
            <person name="Amillis S."/>
            <person name="Uchima C.A."/>
            <person name="Anderluh G."/>
            <person name="Asadollahi M."/>
            <person name="Askin M."/>
            <person name="Barry K."/>
            <person name="Battaglia E."/>
            <person name="Bayram O."/>
            <person name="Benocci T."/>
            <person name="Braus-Stromeyer S.A."/>
            <person name="Caldana C."/>
            <person name="Canovas D."/>
            <person name="Cerqueira G.C."/>
            <person name="Chen F."/>
            <person name="Chen W."/>
            <person name="Choi C."/>
            <person name="Clum A."/>
            <person name="Dos Santos R.A."/>
            <person name="Damasio A.R."/>
            <person name="Diallinas G."/>
            <person name="Emri T."/>
            <person name="Fekete E."/>
            <person name="Flipphi M."/>
            <person name="Freyberg S."/>
            <person name="Gallo A."/>
            <person name="Gournas C."/>
            <person name="Habgood R."/>
            <person name="Hainaut M."/>
            <person name="Harispe M.L."/>
            <person name="Henrissat B."/>
            <person name="Hilden K.S."/>
            <person name="Hope R."/>
            <person name="Hossain A."/>
            <person name="Karabika E."/>
            <person name="Karaffa L."/>
            <person name="Karanyi Z."/>
            <person name="Krasevec N."/>
            <person name="Kuo A."/>
            <person name="Kusch H."/>
            <person name="LaButti K."/>
            <person name="Lagendijk E.L."/>
            <person name="Lapidus A."/>
            <person name="Levasseur A."/>
            <person name="Lindquist E."/>
            <person name="Lipzen A."/>
            <person name="Logrieco A.F."/>
            <person name="MacCabe A."/>
            <person name="Maekelae M.R."/>
            <person name="Malavazi I."/>
            <person name="Melin P."/>
            <person name="Meyer V."/>
            <person name="Mielnichuk N."/>
            <person name="Miskei M."/>
            <person name="Molnar A.P."/>
            <person name="Mule G."/>
            <person name="Ngan C.Y."/>
            <person name="Orejas M."/>
            <person name="Orosz E."/>
            <person name="Ouedraogo J.P."/>
            <person name="Overkamp K.M."/>
            <person name="Park H.-S."/>
            <person name="Perrone G."/>
            <person name="Piumi F."/>
            <person name="Punt P.J."/>
            <person name="Ram A.F."/>
            <person name="Ramon A."/>
            <person name="Rauscher S."/>
            <person name="Record E."/>
            <person name="Riano-Pachon D.M."/>
            <person name="Robert V."/>
            <person name="Roehrig J."/>
            <person name="Ruller R."/>
            <person name="Salamov A."/>
            <person name="Salih N.S."/>
            <person name="Samson R.A."/>
            <person name="Sandor E."/>
            <person name="Sanguinetti M."/>
            <person name="Schuetze T."/>
            <person name="Sepcic K."/>
            <person name="Shelest E."/>
            <person name="Sherlock G."/>
            <person name="Sophianopoulou V."/>
            <person name="Squina F.M."/>
            <person name="Sun H."/>
            <person name="Susca A."/>
            <person name="Todd R.B."/>
            <person name="Tsang A."/>
            <person name="Unkles S.E."/>
            <person name="van de Wiele N."/>
            <person name="van Rossen-Uffink D."/>
            <person name="Oliveira J.V."/>
            <person name="Vesth T.C."/>
            <person name="Visser J."/>
            <person name="Yu J.-H."/>
            <person name="Zhou M."/>
            <person name="Andersen M.R."/>
            <person name="Archer D.B."/>
            <person name="Baker S.E."/>
            <person name="Benoit I."/>
            <person name="Brakhage A.A."/>
            <person name="Braus G.H."/>
            <person name="Fischer R."/>
            <person name="Frisvad J.C."/>
            <person name="Goldman G.H."/>
            <person name="Houbraken J."/>
            <person name="Oakley B."/>
            <person name="Pocsi I."/>
            <person name="Scazzocchio C."/>
            <person name="Seiboth B."/>
            <person name="vanKuyk P.A."/>
            <person name="Wortman J."/>
            <person name="Dyer P.S."/>
            <person name="Grigoriev I.V."/>
        </authorList>
    </citation>
    <scope>NUCLEOTIDE SEQUENCE [LARGE SCALE GENOMIC DNA]</scope>
    <source>
        <strain evidence="2">CBS 593.65</strain>
    </source>
</reference>
<dbReference type="EMBL" id="KV878589">
    <property type="protein sequence ID" value="OJJ57075.1"/>
    <property type="molecule type" value="Genomic_DNA"/>
</dbReference>
<gene>
    <name evidence="1" type="ORF">ASPSYDRAFT_91367</name>
</gene>
<dbReference type="GeneID" id="63768552"/>
<evidence type="ECO:0000313" key="2">
    <source>
        <dbReference type="Proteomes" id="UP000184356"/>
    </source>
</evidence>
<dbReference type="OrthoDB" id="10391664at2759"/>
<dbReference type="STRING" id="1036612.A0A1L9TCF6"/>
<dbReference type="AlphaFoldDB" id="A0A1L9TCF6"/>
<proteinExistence type="predicted"/>
<dbReference type="VEuPathDB" id="FungiDB:ASPSYDRAFT_91367"/>